<protein>
    <submittedName>
        <fullName evidence="3">Beta-lactamase and DUF3471 domain protein</fullName>
    </submittedName>
</protein>
<dbReference type="PANTHER" id="PTHR46825:SF9">
    <property type="entry name" value="BETA-LACTAMASE-RELATED DOMAIN-CONTAINING PROTEIN"/>
    <property type="match status" value="1"/>
</dbReference>
<reference evidence="3 4" key="1">
    <citation type="submission" date="2014-02" db="EMBL/GenBank/DDBJ databases">
        <title>The genome sequence of the entomopathogenic fungus Metarhizium robertsii ARSEF 2575.</title>
        <authorList>
            <person name="Giuliano Garisto Donzelli B."/>
            <person name="Roe B.A."/>
            <person name="Macmil S.L."/>
            <person name="Krasnoff S.B."/>
            <person name="Gibson D.M."/>
        </authorList>
    </citation>
    <scope>NUCLEOTIDE SEQUENCE [LARGE SCALE GENOMIC DNA]</scope>
    <source>
        <strain evidence="3 4">ARSEF 2575</strain>
    </source>
</reference>
<dbReference type="OrthoDB" id="5946976at2759"/>
<evidence type="ECO:0000313" key="3">
    <source>
        <dbReference type="EMBL" id="EXU99611.1"/>
    </source>
</evidence>
<sequence length="518" mass="57740">MMELFSSGNFSSHVEDLMKKYHVPGLAIAITHDGTMASKAFGMASFEPPKPMTTDTLLDIASASKSLTAASVALLVHDDKHPDIEYEAEMAELLLGEFVMPGQGYEGVTVEDILSHRSGMAAHDNSYFGVRSNNPDTAQSLTRNLRNLAPAAPVRSKFIYCNIMYTVATYLVEKKTGLSFADFLEERFFQPLGMTSSNLQPGRARAKGLGDRISPGHWWDETAGKYLTFMTPDSPEAQGAGSVVSSVNDYIKYVKAMMNKEGPFTEAVYQGIVKPRIIISPDEAPKPFSSPPLYATGWEVHHYRGHMIFVHDGCISGSSTSHFFVPELRFGGAIFGNSDSACFVAEILMQEFLDELLGVAQDQRVDWDEVVHKLIPEKKMGSAEKVTEEELQKRCPGIKELEPQSVPLDTYTGEYRNPGWGSLMMQIRDDRLFIDCSDRSYVFTLTFQHLFEQKKYIALYREVSQGPNQPMSAEFRFEGNVPIQLGIEIDEDLECIWFDKVQEDGPEPVVTRPKGTAA</sequence>
<evidence type="ECO:0000256" key="1">
    <source>
        <dbReference type="ARBA" id="ARBA00038215"/>
    </source>
</evidence>
<dbReference type="InterPro" id="IPR001466">
    <property type="entry name" value="Beta-lactam-related"/>
</dbReference>
<evidence type="ECO:0000259" key="2">
    <source>
        <dbReference type="Pfam" id="PF00144"/>
    </source>
</evidence>
<dbReference type="Proteomes" id="UP000030151">
    <property type="component" value="Unassembled WGS sequence"/>
</dbReference>
<dbReference type="AlphaFoldDB" id="A0A014P8T2"/>
<comment type="similarity">
    <text evidence="1">Belongs to the peptidase S12 family.</text>
</comment>
<accession>A0A014P8T2</accession>
<dbReference type="SUPFAM" id="SSF56601">
    <property type="entry name" value="beta-lactamase/transpeptidase-like"/>
    <property type="match status" value="1"/>
</dbReference>
<dbReference type="EMBL" id="JELW01000018">
    <property type="protein sequence ID" value="EXU99611.1"/>
    <property type="molecule type" value="Genomic_DNA"/>
</dbReference>
<dbReference type="eggNOG" id="ENOG502S0EY">
    <property type="taxonomic scope" value="Eukaryota"/>
</dbReference>
<name>A0A014P8T2_9HYPO</name>
<dbReference type="Pfam" id="PF00144">
    <property type="entry name" value="Beta-lactamase"/>
    <property type="match status" value="1"/>
</dbReference>
<gene>
    <name evidence="3" type="ORF">X797_007422</name>
</gene>
<dbReference type="HOGENOM" id="CLU_020027_14_1_1"/>
<dbReference type="InterPro" id="IPR012338">
    <property type="entry name" value="Beta-lactam/transpept-like"/>
</dbReference>
<organism evidence="3 4">
    <name type="scientific">Metarhizium robertsii</name>
    <dbReference type="NCBI Taxonomy" id="568076"/>
    <lineage>
        <taxon>Eukaryota</taxon>
        <taxon>Fungi</taxon>
        <taxon>Dikarya</taxon>
        <taxon>Ascomycota</taxon>
        <taxon>Pezizomycotina</taxon>
        <taxon>Sordariomycetes</taxon>
        <taxon>Hypocreomycetidae</taxon>
        <taxon>Hypocreales</taxon>
        <taxon>Clavicipitaceae</taxon>
        <taxon>Metarhizium</taxon>
    </lineage>
</organism>
<dbReference type="Gene3D" id="3.40.710.10">
    <property type="entry name" value="DD-peptidase/beta-lactamase superfamily"/>
    <property type="match status" value="1"/>
</dbReference>
<dbReference type="InterPro" id="IPR050491">
    <property type="entry name" value="AmpC-like"/>
</dbReference>
<dbReference type="PANTHER" id="PTHR46825">
    <property type="entry name" value="D-ALANYL-D-ALANINE-CARBOXYPEPTIDASE/ENDOPEPTIDASE AMPH"/>
    <property type="match status" value="1"/>
</dbReference>
<comment type="caution">
    <text evidence="3">The sequence shown here is derived from an EMBL/GenBank/DDBJ whole genome shotgun (WGS) entry which is preliminary data.</text>
</comment>
<proteinExistence type="inferred from homology"/>
<evidence type="ECO:0000313" key="4">
    <source>
        <dbReference type="Proteomes" id="UP000030151"/>
    </source>
</evidence>
<feature type="domain" description="Beta-lactamase-related" evidence="2">
    <location>
        <begin position="11"/>
        <end position="339"/>
    </location>
</feature>